<dbReference type="AlphaFoldDB" id="A0AAE4K4E3"/>
<dbReference type="RefSeq" id="WP_311372564.1">
    <property type="nucleotide sequence ID" value="NZ_JAMZMH010000005.1"/>
</dbReference>
<reference evidence="2" key="1">
    <citation type="submission" date="2022-06" db="EMBL/GenBank/DDBJ databases">
        <title>Draft Genome Sequences of Three Actinomyces oris Strains, Isolated from Healthy Human Feces.</title>
        <authorList>
            <person name="Ye Y."/>
            <person name="Liu C."/>
            <person name="Zhao J."/>
            <person name="Xu J."/>
            <person name="Huang H."/>
            <person name="Wang B."/>
            <person name="Wei J."/>
            <person name="Jing X."/>
        </authorList>
    </citation>
    <scope>NUCLEOTIDE SEQUENCE</scope>
    <source>
        <strain evidence="2">CNGBCC1803368</strain>
    </source>
</reference>
<dbReference type="Proteomes" id="UP001180729">
    <property type="component" value="Unassembled WGS sequence"/>
</dbReference>
<protein>
    <submittedName>
        <fullName evidence="2">Uncharacterized protein</fullName>
    </submittedName>
</protein>
<sequence length="650" mass="73714">MLGYRSSFSVELDPQLGLDREKAVDALLGEGFAWMRSQKGVKSVEDLEPLHEQRFPGGDRAIYTRSRTGAGVDYAKLIYFDAPRGDEQWVTSLLVGFDVTNDRAKPTVAIEIDSPPDQKNDGKPHWTARTKLVQRILEAYSCSEHGLIMGAKPTYLRGGEGVNALIEGMTDSRRRSLVIICAEDGTVDPMYWQNIMTELTSQTIGQASVYVLDKASAEEFNDSVSNGHQISPYSPRTFRPPIDPTDPQDGLRHRVLSAQRLIKSTAPYLSRMYGRLCREHANTQPIGKFLRHLDVVTARELDRATHSENNAVDLPANTIAPGAASTVLQTSLIGERAKVTEIEKRNHLQNELQDSVTESVEDEQLVDLLNENAELRAERDRLQTADALLRDLLQRANSSIQRLEQAIDDNIVDHNEIVQEMESRHKEELESQQFEWLIKDEEARNSSDKVRSLTYQLDEARRLLIENGLDVSSSRGAPERRYVQELGQWEEIQEFGEEKFPNLIFTCDWKKMMYIAERDESGAWLSQTWQSLAMLDDYCEFRRTEEGKEFLGGLREYLKGGYGGSWAISADRYRANESDIVKGSKKYAPERIFNVPKEVDPSGKATMYSHIVIQTKGTVSPRIYFRDCVQQLGKIVVGYIGRHPRNTMTN</sequence>
<comment type="caution">
    <text evidence="2">The sequence shown here is derived from an EMBL/GenBank/DDBJ whole genome shotgun (WGS) entry which is preliminary data.</text>
</comment>
<dbReference type="EMBL" id="JAMZMH010000005">
    <property type="protein sequence ID" value="MDT0248601.1"/>
    <property type="molecule type" value="Genomic_DNA"/>
</dbReference>
<proteinExistence type="predicted"/>
<evidence type="ECO:0000313" key="3">
    <source>
        <dbReference type="Proteomes" id="UP001180729"/>
    </source>
</evidence>
<organism evidence="2 3">
    <name type="scientific">Actinomyces oris</name>
    <dbReference type="NCBI Taxonomy" id="544580"/>
    <lineage>
        <taxon>Bacteria</taxon>
        <taxon>Bacillati</taxon>
        <taxon>Actinomycetota</taxon>
        <taxon>Actinomycetes</taxon>
        <taxon>Actinomycetales</taxon>
        <taxon>Actinomycetaceae</taxon>
        <taxon>Actinomyces</taxon>
    </lineage>
</organism>
<keyword evidence="1" id="KW-0175">Coiled coil</keyword>
<accession>A0AAE4K4E3</accession>
<evidence type="ECO:0000313" key="2">
    <source>
        <dbReference type="EMBL" id="MDT0248601.1"/>
    </source>
</evidence>
<evidence type="ECO:0000256" key="1">
    <source>
        <dbReference type="SAM" id="Coils"/>
    </source>
</evidence>
<feature type="coiled-coil region" evidence="1">
    <location>
        <begin position="365"/>
        <end position="409"/>
    </location>
</feature>
<name>A0AAE4K4E3_9ACTO</name>
<gene>
    <name evidence="2" type="ORF">RMW62_05830</name>
</gene>